<feature type="coiled-coil region" evidence="1">
    <location>
        <begin position="71"/>
        <end position="110"/>
    </location>
</feature>
<feature type="signal peptide" evidence="3">
    <location>
        <begin position="1"/>
        <end position="19"/>
    </location>
</feature>
<evidence type="ECO:0000256" key="3">
    <source>
        <dbReference type="SAM" id="SignalP"/>
    </source>
</evidence>
<reference evidence="4" key="1">
    <citation type="submission" date="2022-08" db="UniProtKB">
        <authorList>
            <consortium name="EnsemblMetazoa"/>
        </authorList>
    </citation>
    <scope>IDENTIFICATION</scope>
    <source>
        <strain evidence="4">05x7-T-G4-1.051#20</strain>
    </source>
</reference>
<evidence type="ECO:0000313" key="4">
    <source>
        <dbReference type="EnsemblMetazoa" id="G32391.1:cds"/>
    </source>
</evidence>
<keyword evidence="5" id="KW-1185">Reference proteome</keyword>
<evidence type="ECO:0000256" key="1">
    <source>
        <dbReference type="SAM" id="Coils"/>
    </source>
</evidence>
<feature type="region of interest" description="Disordered" evidence="2">
    <location>
        <begin position="234"/>
        <end position="257"/>
    </location>
</feature>
<dbReference type="AlphaFoldDB" id="A0A8W8MD17"/>
<accession>A0A8W8MD17</accession>
<proteinExistence type="predicted"/>
<evidence type="ECO:0000256" key="2">
    <source>
        <dbReference type="SAM" id="MobiDB-lite"/>
    </source>
</evidence>
<dbReference type="Proteomes" id="UP000005408">
    <property type="component" value="Unassembled WGS sequence"/>
</dbReference>
<feature type="region of interest" description="Disordered" evidence="2">
    <location>
        <begin position="510"/>
        <end position="534"/>
    </location>
</feature>
<dbReference type="EnsemblMetazoa" id="G32391.1">
    <property type="protein sequence ID" value="G32391.1:cds"/>
    <property type="gene ID" value="G32391"/>
</dbReference>
<sequence>MNPKLLIMSLLGLACTINGQGTDSTNPIANVPAPSKQLTVFDLPSPQEIEAAHDQIAALKRASVKSTQDKQAAIQNQLAEESARNMEMENEMANQAMRRRIENNARLEAEMLGNEIGNEADARAVWTNFPPPPEAGSTKKLPTGLPRPTDMGAFISRSSGTQADGQISVVYDDELRTLMRDYNISAEEIKQILELYAKGGAATITKERTNPEKGVQEIVTIDLEKYITQRTGAPITSVSPKSDRLPGGVSQVDSTSPSSVDAIQDFLSAEKYLQEQIKELDAQFDAINTAYQQGTLTRLTRNENAIINRERRRRFITDLRAIQMEIKSRTGGEKMEPQIPLKNRVDDEEFFRNDPSEPTAFRNIPPEVTRRGGRIQSPTLREAPRGGGSPTVLRELELQIQILEERLQRRAQERGLGRSGLGFNPGSIGNPNIPLPPRGQSPPLTGRPRRYMTPEQRAALRRELLNIRRREQLIFQRLSQLRNRNPRLMLPNERDPFRQQLRQRLSFSNGNRPQLTRTLSGSVTGQGVLGRRTI</sequence>
<feature type="region of interest" description="Disordered" evidence="2">
    <location>
        <begin position="349"/>
        <end position="372"/>
    </location>
</feature>
<feature type="chain" id="PRO_5036453775" evidence="3">
    <location>
        <begin position="20"/>
        <end position="534"/>
    </location>
</feature>
<name>A0A8W8MD17_MAGGI</name>
<feature type="compositionally biased region" description="Polar residues" evidence="2">
    <location>
        <begin position="510"/>
        <end position="525"/>
    </location>
</feature>
<keyword evidence="3" id="KW-0732">Signal</keyword>
<organism evidence="4 5">
    <name type="scientific">Magallana gigas</name>
    <name type="common">Pacific oyster</name>
    <name type="synonym">Crassostrea gigas</name>
    <dbReference type="NCBI Taxonomy" id="29159"/>
    <lineage>
        <taxon>Eukaryota</taxon>
        <taxon>Metazoa</taxon>
        <taxon>Spiralia</taxon>
        <taxon>Lophotrochozoa</taxon>
        <taxon>Mollusca</taxon>
        <taxon>Bivalvia</taxon>
        <taxon>Autobranchia</taxon>
        <taxon>Pteriomorphia</taxon>
        <taxon>Ostreida</taxon>
        <taxon>Ostreoidea</taxon>
        <taxon>Ostreidae</taxon>
        <taxon>Magallana</taxon>
    </lineage>
</organism>
<dbReference type="PROSITE" id="PS51257">
    <property type="entry name" value="PROKAR_LIPOPROTEIN"/>
    <property type="match status" value="1"/>
</dbReference>
<feature type="region of interest" description="Disordered" evidence="2">
    <location>
        <begin position="416"/>
        <end position="450"/>
    </location>
</feature>
<protein>
    <submittedName>
        <fullName evidence="4">Uncharacterized protein</fullName>
    </submittedName>
</protein>
<keyword evidence="1" id="KW-0175">Coiled coil</keyword>
<evidence type="ECO:0000313" key="5">
    <source>
        <dbReference type="Proteomes" id="UP000005408"/>
    </source>
</evidence>